<protein>
    <submittedName>
        <fullName evidence="3">OstA-like protein</fullName>
    </submittedName>
</protein>
<comment type="caution">
    <text evidence="3">The sequence shown here is derived from an EMBL/GenBank/DDBJ whole genome shotgun (WGS) entry which is preliminary data.</text>
</comment>
<dbReference type="Gene3D" id="2.60.450.10">
    <property type="entry name" value="Lipopolysaccharide (LPS) transport protein A like domain"/>
    <property type="match status" value="1"/>
</dbReference>
<dbReference type="PANTHER" id="PTHR36504:SF1">
    <property type="entry name" value="LIPOPOLYSACCHARIDE EXPORT SYSTEM PROTEIN LPTA"/>
    <property type="match status" value="1"/>
</dbReference>
<feature type="domain" description="Organic solvent tolerance-like N-terminal" evidence="2">
    <location>
        <begin position="43"/>
        <end position="147"/>
    </location>
</feature>
<dbReference type="EMBL" id="JMTK01000002">
    <property type="protein sequence ID" value="KJZ82079.1"/>
    <property type="molecule type" value="Genomic_DNA"/>
</dbReference>
<keyword evidence="1" id="KW-0732">Signal</keyword>
<evidence type="ECO:0000313" key="3">
    <source>
        <dbReference type="EMBL" id="KJZ82079.1"/>
    </source>
</evidence>
<dbReference type="AlphaFoldDB" id="A0A094YZK1"/>
<dbReference type="PATRIC" id="fig|556287.8.peg.811"/>
<dbReference type="Proteomes" id="UP000033731">
    <property type="component" value="Unassembled WGS sequence"/>
</dbReference>
<dbReference type="Pfam" id="PF03968">
    <property type="entry name" value="LptD_N"/>
    <property type="match status" value="1"/>
</dbReference>
<organism evidence="3 4">
    <name type="scientific">Candidatus Liberibacter solanacearum</name>
    <dbReference type="NCBI Taxonomy" id="556287"/>
    <lineage>
        <taxon>Bacteria</taxon>
        <taxon>Pseudomonadati</taxon>
        <taxon>Pseudomonadota</taxon>
        <taxon>Alphaproteobacteria</taxon>
        <taxon>Hyphomicrobiales</taxon>
        <taxon>Rhizobiaceae</taxon>
        <taxon>Liberibacter</taxon>
    </lineage>
</organism>
<evidence type="ECO:0000259" key="2">
    <source>
        <dbReference type="Pfam" id="PF03968"/>
    </source>
</evidence>
<dbReference type="GO" id="GO:0009279">
    <property type="term" value="C:cell outer membrane"/>
    <property type="evidence" value="ECO:0007669"/>
    <property type="project" value="TreeGrafter"/>
</dbReference>
<dbReference type="GO" id="GO:0015920">
    <property type="term" value="P:lipopolysaccharide transport"/>
    <property type="evidence" value="ECO:0007669"/>
    <property type="project" value="TreeGrafter"/>
</dbReference>
<dbReference type="InterPro" id="IPR005653">
    <property type="entry name" value="OstA-like_N"/>
</dbReference>
<name>A0A094YZK1_9HYPH</name>
<proteinExistence type="predicted"/>
<reference evidence="3 4" key="1">
    <citation type="journal article" date="2015" name="Phytopathology">
        <title>Genomes of Candidatus Liberibacter solanacearum haplotype A from New Zealand and the USA suggest significant genome plasticity in the species.</title>
        <authorList>
            <person name="Thompson S.M."/>
            <person name="Johnson C.P."/>
            <person name="Lu A.Y."/>
            <person name="Frampton R.A."/>
            <person name="Sullivan K.L."/>
            <person name="Fiers M.W."/>
            <person name="Crowhurst R.N."/>
            <person name="Pitman A.R."/>
            <person name="Scott I."/>
            <person name="Gudmestad N.C."/>
            <person name="Smith G.R."/>
        </authorList>
    </citation>
    <scope>NUCLEOTIDE SEQUENCE [LARGE SCALE GENOMIC DNA]</scope>
    <source>
        <strain evidence="3 4">LsoNZ1</strain>
    </source>
</reference>
<dbReference type="PANTHER" id="PTHR36504">
    <property type="entry name" value="LIPOPOLYSACCHARIDE EXPORT SYSTEM PROTEIN LPTA"/>
    <property type="match status" value="1"/>
</dbReference>
<evidence type="ECO:0000313" key="4">
    <source>
        <dbReference type="Proteomes" id="UP000033731"/>
    </source>
</evidence>
<sequence length="173" mass="19677">MKILDKIYTLLFVVVFVLLRTDLSQAESSYFSSFKIGRDKEIYIHSDTLDVQDDLKKASFRGGVTVIQGDTNMQAEEIILHYTDSSDQLSRMEMRNNVIINSDKNKAMAKNGYCDFQKKILVLYGDKVIFQEGMNTFLGCRLTVKLDVGTAYLQGCGSQQVKSIINYNKNHGY</sequence>
<accession>A0A094YZK1</accession>
<evidence type="ECO:0000256" key="1">
    <source>
        <dbReference type="ARBA" id="ARBA00022729"/>
    </source>
</evidence>
<keyword evidence="4" id="KW-1185">Reference proteome</keyword>
<dbReference type="InterPro" id="IPR052037">
    <property type="entry name" value="LPS_export_LptA"/>
</dbReference>
<gene>
    <name evidence="3" type="ORF">DJ66_0813</name>
</gene>
<dbReference type="GO" id="GO:0017089">
    <property type="term" value="F:glycolipid transfer activity"/>
    <property type="evidence" value="ECO:0007669"/>
    <property type="project" value="TreeGrafter"/>
</dbReference>
<dbReference type="GO" id="GO:0030288">
    <property type="term" value="C:outer membrane-bounded periplasmic space"/>
    <property type="evidence" value="ECO:0007669"/>
    <property type="project" value="TreeGrafter"/>
</dbReference>